<protein>
    <submittedName>
        <fullName evidence="1">Putative tick transposon</fullName>
    </submittedName>
</protein>
<sequence length="207" mass="23770">KKELHDDLEQRYWGALVRSREQRVEYETQPSKVFCAFERERTARNAINEVRHPRGIANGPEEVAGAFFDYHAELFERREQDPLPADIADYLPKVPPEIRDVINSPISTEDCLRTIKKLSKNKAPGPDGIISEFYQVFSNELSPILAAVYDDIWGRKLLPPSMRRSNLVLIPKKPDSDAIPDVADFRPISLLSTDYKILARILARRLE</sequence>
<name>A0A1E1X110_9ACAR</name>
<dbReference type="GO" id="GO:0071897">
    <property type="term" value="P:DNA biosynthetic process"/>
    <property type="evidence" value="ECO:0007669"/>
    <property type="project" value="UniProtKB-ARBA"/>
</dbReference>
<evidence type="ECO:0000313" key="1">
    <source>
        <dbReference type="EMBL" id="JAT92741.1"/>
    </source>
</evidence>
<dbReference type="PANTHER" id="PTHR19446">
    <property type="entry name" value="REVERSE TRANSCRIPTASES"/>
    <property type="match status" value="1"/>
</dbReference>
<reference evidence="1" key="1">
    <citation type="journal article" date="2017" name="Front. Cell. Infect. Microbiol.">
        <title>The Distinct Transcriptional Response of the Midgut of Amblyomma sculptum and Amblyomma aureolatum Ticks to Rickettsia rickettsii Correlates to Their Differences in Susceptibility to Infection.</title>
        <authorList>
            <person name="Martins L.A."/>
            <person name="Galletti M.F.B.M."/>
            <person name="Ribeiro J.M."/>
            <person name="Fujita A."/>
            <person name="Costa F.B."/>
            <person name="Labruna M.B."/>
            <person name="Daffre S."/>
            <person name="Fogaca A.C."/>
        </authorList>
    </citation>
    <scope>NUCLEOTIDE SEQUENCE</scope>
</reference>
<feature type="non-terminal residue" evidence="1">
    <location>
        <position position="1"/>
    </location>
</feature>
<dbReference type="SUPFAM" id="SSF56672">
    <property type="entry name" value="DNA/RNA polymerases"/>
    <property type="match status" value="1"/>
</dbReference>
<dbReference type="EMBL" id="GFAC01006447">
    <property type="protein sequence ID" value="JAT92741.1"/>
    <property type="molecule type" value="mRNA"/>
</dbReference>
<proteinExistence type="evidence at transcript level"/>
<feature type="non-terminal residue" evidence="1">
    <location>
        <position position="207"/>
    </location>
</feature>
<organism evidence="1">
    <name type="scientific">Amblyomma aureolatum</name>
    <dbReference type="NCBI Taxonomy" id="187763"/>
    <lineage>
        <taxon>Eukaryota</taxon>
        <taxon>Metazoa</taxon>
        <taxon>Ecdysozoa</taxon>
        <taxon>Arthropoda</taxon>
        <taxon>Chelicerata</taxon>
        <taxon>Arachnida</taxon>
        <taxon>Acari</taxon>
        <taxon>Parasitiformes</taxon>
        <taxon>Ixodida</taxon>
        <taxon>Ixodoidea</taxon>
        <taxon>Ixodidae</taxon>
        <taxon>Amblyomminae</taxon>
        <taxon>Amblyomma</taxon>
    </lineage>
</organism>
<dbReference type="InterPro" id="IPR043502">
    <property type="entry name" value="DNA/RNA_pol_sf"/>
</dbReference>
<dbReference type="AlphaFoldDB" id="A0A1E1X110"/>
<accession>A0A1E1X110</accession>